<protein>
    <submittedName>
        <fullName evidence="2">XRE family transcriptional regulator</fullName>
    </submittedName>
</protein>
<dbReference type="InterPro" id="IPR010982">
    <property type="entry name" value="Lambda_DNA-bd_dom_sf"/>
</dbReference>
<proteinExistence type="predicted"/>
<comment type="caution">
    <text evidence="2">The sequence shown here is derived from an EMBL/GenBank/DDBJ whole genome shotgun (WGS) entry which is preliminary data.</text>
</comment>
<evidence type="ECO:0000313" key="2">
    <source>
        <dbReference type="EMBL" id="TCZ76069.1"/>
    </source>
</evidence>
<dbReference type="EMBL" id="SKFG01000014">
    <property type="protein sequence ID" value="TCZ76069.1"/>
    <property type="molecule type" value="Genomic_DNA"/>
</dbReference>
<dbReference type="Gene3D" id="1.10.260.40">
    <property type="entry name" value="lambda repressor-like DNA-binding domains"/>
    <property type="match status" value="1"/>
</dbReference>
<dbReference type="GO" id="GO:0003677">
    <property type="term" value="F:DNA binding"/>
    <property type="evidence" value="ECO:0007669"/>
    <property type="project" value="InterPro"/>
</dbReference>
<dbReference type="SUPFAM" id="SSF47413">
    <property type="entry name" value="lambda repressor-like DNA-binding domains"/>
    <property type="match status" value="1"/>
</dbReference>
<name>A0A4R4E928_9BACL</name>
<keyword evidence="3" id="KW-1185">Reference proteome</keyword>
<organism evidence="2 3">
    <name type="scientific">Paenibacillus albiflavus</name>
    <dbReference type="NCBI Taxonomy" id="2545760"/>
    <lineage>
        <taxon>Bacteria</taxon>
        <taxon>Bacillati</taxon>
        <taxon>Bacillota</taxon>
        <taxon>Bacilli</taxon>
        <taxon>Bacillales</taxon>
        <taxon>Paenibacillaceae</taxon>
        <taxon>Paenibacillus</taxon>
    </lineage>
</organism>
<evidence type="ECO:0000313" key="3">
    <source>
        <dbReference type="Proteomes" id="UP000295418"/>
    </source>
</evidence>
<dbReference type="CDD" id="cd00093">
    <property type="entry name" value="HTH_XRE"/>
    <property type="match status" value="1"/>
</dbReference>
<reference evidence="2 3" key="1">
    <citation type="submission" date="2019-03" db="EMBL/GenBank/DDBJ databases">
        <authorList>
            <person name="Kim M.K.M."/>
        </authorList>
    </citation>
    <scope>NUCLEOTIDE SEQUENCE [LARGE SCALE GENOMIC DNA]</scope>
    <source>
        <strain evidence="2 3">18JY21-1</strain>
    </source>
</reference>
<dbReference type="Pfam" id="PF01381">
    <property type="entry name" value="HTH_3"/>
    <property type="match status" value="1"/>
</dbReference>
<sequence length="248" mass="28300">MRARNVTAIIQVESIEGMIKMTSKLGYGEFIKQHRLESGFKSQRQLADITGISSATLSRIEAEVQRPHIETLGILANHLHTTNLRELMDVSGYLEGLTDEKKNSVTNFFEIHKDLDADLKKNIETIFYFGIVNEMIDVFEETLGDYIEEYIVENKLDALKTDFKGVLEFIRYADLPMESKADLNLALQNIIQKSQNKNSAITTQVTELEIDLEKIDKFNLIFCGQKLSHDEANRVKDLLVAALKMLRD</sequence>
<dbReference type="PROSITE" id="PS50943">
    <property type="entry name" value="HTH_CROC1"/>
    <property type="match status" value="1"/>
</dbReference>
<dbReference type="AlphaFoldDB" id="A0A4R4E928"/>
<accession>A0A4R4E928</accession>
<dbReference type="SMART" id="SM00530">
    <property type="entry name" value="HTH_XRE"/>
    <property type="match status" value="1"/>
</dbReference>
<dbReference type="Proteomes" id="UP000295418">
    <property type="component" value="Unassembled WGS sequence"/>
</dbReference>
<dbReference type="InterPro" id="IPR001387">
    <property type="entry name" value="Cro/C1-type_HTH"/>
</dbReference>
<evidence type="ECO:0000259" key="1">
    <source>
        <dbReference type="PROSITE" id="PS50943"/>
    </source>
</evidence>
<gene>
    <name evidence="2" type="ORF">E0485_14580</name>
</gene>
<feature type="domain" description="HTH cro/C1-type" evidence="1">
    <location>
        <begin position="42"/>
        <end position="87"/>
    </location>
</feature>